<keyword evidence="5" id="KW-0378">Hydrolase</keyword>
<keyword evidence="1" id="KW-0645">Protease</keyword>
<keyword evidence="8" id="KW-1015">Disulfide bond</keyword>
<evidence type="ECO:0000256" key="6">
    <source>
        <dbReference type="ARBA" id="ARBA00022833"/>
    </source>
</evidence>
<name>I3YA59_THIV6</name>
<keyword evidence="3" id="KW-0732">Signal</keyword>
<dbReference type="SUPFAM" id="SSF55166">
    <property type="entry name" value="Hedgehog/DD-peptidase"/>
    <property type="match status" value="1"/>
</dbReference>
<dbReference type="HOGENOM" id="CLU_052496_0_0_6"/>
<dbReference type="GO" id="GO:0004252">
    <property type="term" value="F:serine-type endopeptidase activity"/>
    <property type="evidence" value="ECO:0007669"/>
    <property type="project" value="InterPro"/>
</dbReference>
<dbReference type="GO" id="GO:0030288">
    <property type="term" value="C:outer membrane-bounded periplasmic space"/>
    <property type="evidence" value="ECO:0007669"/>
    <property type="project" value="InterPro"/>
</dbReference>
<feature type="disulfide bond" evidence="8">
    <location>
        <begin position="202"/>
        <end position="250"/>
    </location>
</feature>
<evidence type="ECO:0000256" key="5">
    <source>
        <dbReference type="ARBA" id="ARBA00022801"/>
    </source>
</evidence>
<dbReference type="GO" id="GO:0006508">
    <property type="term" value="P:proteolysis"/>
    <property type="evidence" value="ECO:0007669"/>
    <property type="project" value="UniProtKB-KW"/>
</dbReference>
<dbReference type="InterPro" id="IPR005073">
    <property type="entry name" value="Peptidase_M74"/>
</dbReference>
<dbReference type="Proteomes" id="UP000006062">
    <property type="component" value="Chromosome"/>
</dbReference>
<feature type="disulfide bond" evidence="8">
    <location>
        <begin position="58"/>
        <end position="283"/>
    </location>
</feature>
<keyword evidence="6" id="KW-0862">Zinc</keyword>
<evidence type="ECO:0000256" key="4">
    <source>
        <dbReference type="ARBA" id="ARBA00022764"/>
    </source>
</evidence>
<dbReference type="InterPro" id="IPR009045">
    <property type="entry name" value="Zn_M74/Hedgehog-like"/>
</dbReference>
<evidence type="ECO:0000256" key="8">
    <source>
        <dbReference type="PIRSR" id="PIRSR018455-2"/>
    </source>
</evidence>
<dbReference type="EMBL" id="CP003154">
    <property type="protein sequence ID" value="AFL73877.1"/>
    <property type="molecule type" value="Genomic_DNA"/>
</dbReference>
<dbReference type="Pfam" id="PF03411">
    <property type="entry name" value="Peptidase_M74"/>
    <property type="match status" value="1"/>
</dbReference>
<dbReference type="eggNOG" id="COG3770">
    <property type="taxonomic scope" value="Bacteria"/>
</dbReference>
<keyword evidence="10" id="KW-1185">Reference proteome</keyword>
<evidence type="ECO:0000256" key="1">
    <source>
        <dbReference type="ARBA" id="ARBA00022670"/>
    </source>
</evidence>
<reference evidence="9 10" key="1">
    <citation type="submission" date="2012-06" db="EMBL/GenBank/DDBJ databases">
        <title>Complete sequence of Thiocystis violascens DSM 198.</title>
        <authorList>
            <consortium name="US DOE Joint Genome Institute"/>
            <person name="Lucas S."/>
            <person name="Han J."/>
            <person name="Lapidus A."/>
            <person name="Cheng J.-F."/>
            <person name="Goodwin L."/>
            <person name="Pitluck S."/>
            <person name="Peters L."/>
            <person name="Ovchinnikova G."/>
            <person name="Teshima H."/>
            <person name="Detter J.C."/>
            <person name="Han C."/>
            <person name="Tapia R."/>
            <person name="Land M."/>
            <person name="Hauser L."/>
            <person name="Kyrpides N."/>
            <person name="Ivanova N."/>
            <person name="Pagani I."/>
            <person name="Vogl K."/>
            <person name="Liu Z."/>
            <person name="Frigaard N.-U."/>
            <person name="Bryant D."/>
            <person name="Woyke T."/>
        </authorList>
    </citation>
    <scope>NUCLEOTIDE SEQUENCE [LARGE SCALE GENOMIC DNA]</scope>
    <source>
        <strain evidence="10">ATCC 17096 / DSM 198 / 6111</strain>
    </source>
</reference>
<organism evidence="9 10">
    <name type="scientific">Thiocystis violascens (strain ATCC 17096 / DSM 198 / 6111)</name>
    <name type="common">Chromatium violascens</name>
    <dbReference type="NCBI Taxonomy" id="765911"/>
    <lineage>
        <taxon>Bacteria</taxon>
        <taxon>Pseudomonadati</taxon>
        <taxon>Pseudomonadota</taxon>
        <taxon>Gammaproteobacteria</taxon>
        <taxon>Chromatiales</taxon>
        <taxon>Chromatiaceae</taxon>
        <taxon>Thiocystis</taxon>
    </lineage>
</organism>
<dbReference type="GO" id="GO:0046872">
    <property type="term" value="F:metal ion binding"/>
    <property type="evidence" value="ECO:0007669"/>
    <property type="project" value="UniProtKB-KW"/>
</dbReference>
<protein>
    <submittedName>
        <fullName evidence="9">Murein endopeptidase</fullName>
    </submittedName>
</protein>
<dbReference type="STRING" id="765911.Thivi_1916"/>
<evidence type="ECO:0000313" key="10">
    <source>
        <dbReference type="Proteomes" id="UP000006062"/>
    </source>
</evidence>
<evidence type="ECO:0000256" key="7">
    <source>
        <dbReference type="ARBA" id="ARBA00023049"/>
    </source>
</evidence>
<dbReference type="PIRSF" id="PIRSF018455">
    <property type="entry name" value="MepA"/>
    <property type="match status" value="1"/>
</dbReference>
<gene>
    <name evidence="9" type="ordered locus">Thivi_1916</name>
</gene>
<dbReference type="OrthoDB" id="1467367at2"/>
<dbReference type="AlphaFoldDB" id="I3YA59"/>
<keyword evidence="4" id="KW-0574">Periplasm</keyword>
<feature type="disulfide bond" evidence="8">
    <location>
        <begin position="231"/>
        <end position="238"/>
    </location>
</feature>
<dbReference type="Gene3D" id="3.30.1380.10">
    <property type="match status" value="1"/>
</dbReference>
<dbReference type="RefSeq" id="WP_014778334.1">
    <property type="nucleotide sequence ID" value="NC_018012.1"/>
</dbReference>
<evidence type="ECO:0000256" key="2">
    <source>
        <dbReference type="ARBA" id="ARBA00022723"/>
    </source>
</evidence>
<accession>I3YA59</accession>
<dbReference type="KEGG" id="tvi:Thivi_1916"/>
<keyword evidence="2" id="KW-0479">Metal-binding</keyword>
<proteinExistence type="predicted"/>
<sequence>MFNAKIPHRSDRAIHAPVFGALLCLWLPASDGLASPWAAASSPSRGPVQVIGGVSNGCIGGADALPETGAGYVSIRRYRNRYYGHPELLRFIQEMGRAQQRRRGLAMMVGDLSQPRGGLMSTSHRSHQNGLDVDIWFTLAASPADARRRMDQQPDPRSMVRPGGLSVSDAWGEDQRFLIETAARHRSVDRIFVNPAIKRELCRSATADRGWLRKVRPWKGHDAHFHVRLVCPPGSPQCERQSALPAGDGCGEELAWWFSEEARKPVKKKPGQGSGAPVPPASCRAILNGS</sequence>
<dbReference type="NCBIfam" id="NF006947">
    <property type="entry name" value="PRK09429.1"/>
    <property type="match status" value="1"/>
</dbReference>
<keyword evidence="7" id="KW-0482">Metalloprotease</keyword>
<evidence type="ECO:0000256" key="3">
    <source>
        <dbReference type="ARBA" id="ARBA00022729"/>
    </source>
</evidence>
<dbReference type="GO" id="GO:0008237">
    <property type="term" value="F:metallopeptidase activity"/>
    <property type="evidence" value="ECO:0007669"/>
    <property type="project" value="UniProtKB-KW"/>
</dbReference>
<evidence type="ECO:0000313" key="9">
    <source>
        <dbReference type="EMBL" id="AFL73877.1"/>
    </source>
</evidence>